<dbReference type="EMBL" id="BOQN01000087">
    <property type="protein sequence ID" value="GIM94963.1"/>
    <property type="molecule type" value="Genomic_DNA"/>
</dbReference>
<dbReference type="Proteomes" id="UP000677082">
    <property type="component" value="Unassembled WGS sequence"/>
</dbReference>
<keyword evidence="1" id="KW-0472">Membrane</keyword>
<dbReference type="AlphaFoldDB" id="A0A919TGH1"/>
<keyword evidence="1" id="KW-0812">Transmembrane</keyword>
<feature type="transmembrane region" description="Helical" evidence="1">
    <location>
        <begin position="41"/>
        <end position="61"/>
    </location>
</feature>
<sequence length="253" mass="26422">MTEDLRALLRADLYAERPPPLGDVVGAAIRDGRRLRRKRRLGVFGTFAAMIALAGVGAVVLRDGPVAVRPQAPAALPPQNVPAAPATAPMAALKARTLTVHSGTERADGNRTKATSGAMLVLMLQLLPPGRTSHYGVAADDDLHVQLSLDDGRGPAMIRVAVARNAPVGDKPPGAAFVTISEHSADCRLGTTVDAQWPDGTLVEVDLPACPGRPALTPDEAVRLAADPRWGVTMAEDLVAEGTQRFPAVPVLG</sequence>
<proteinExistence type="predicted"/>
<evidence type="ECO:0000256" key="1">
    <source>
        <dbReference type="SAM" id="Phobius"/>
    </source>
</evidence>
<dbReference type="RefSeq" id="WP_213010703.1">
    <property type="nucleotide sequence ID" value="NZ_BOQN01000087.1"/>
</dbReference>
<evidence type="ECO:0000313" key="2">
    <source>
        <dbReference type="EMBL" id="GIM94963.1"/>
    </source>
</evidence>
<name>A0A919TGH1_9ACTN</name>
<reference evidence="2 3" key="1">
    <citation type="submission" date="2021-03" db="EMBL/GenBank/DDBJ databases">
        <title>Whole genome shotgun sequence of Actinoplanes toevensis NBRC 105298.</title>
        <authorList>
            <person name="Komaki H."/>
            <person name="Tamura T."/>
        </authorList>
    </citation>
    <scope>NUCLEOTIDE SEQUENCE [LARGE SCALE GENOMIC DNA]</scope>
    <source>
        <strain evidence="2 3">NBRC 105298</strain>
    </source>
</reference>
<keyword evidence="1" id="KW-1133">Transmembrane helix</keyword>
<protein>
    <submittedName>
        <fullName evidence="2">Uncharacterized protein</fullName>
    </submittedName>
</protein>
<gene>
    <name evidence="2" type="ORF">Ato02nite_067560</name>
</gene>
<keyword evidence="3" id="KW-1185">Reference proteome</keyword>
<evidence type="ECO:0000313" key="3">
    <source>
        <dbReference type="Proteomes" id="UP000677082"/>
    </source>
</evidence>
<comment type="caution">
    <text evidence="2">The sequence shown here is derived from an EMBL/GenBank/DDBJ whole genome shotgun (WGS) entry which is preliminary data.</text>
</comment>
<accession>A0A919TGH1</accession>
<organism evidence="2 3">
    <name type="scientific">Paractinoplanes toevensis</name>
    <dbReference type="NCBI Taxonomy" id="571911"/>
    <lineage>
        <taxon>Bacteria</taxon>
        <taxon>Bacillati</taxon>
        <taxon>Actinomycetota</taxon>
        <taxon>Actinomycetes</taxon>
        <taxon>Micromonosporales</taxon>
        <taxon>Micromonosporaceae</taxon>
        <taxon>Paractinoplanes</taxon>
    </lineage>
</organism>